<sequence length="74" mass="8467">MSKASTTISFVIVLILISFSAFSCEALTQFFHPETHGNIFDDTVEANVNRMEVGANRDFERLLPYLRRTRKLLS</sequence>
<reference evidence="3" key="1">
    <citation type="journal article" date="2015" name="Nat. Plants">
        <title>Genome expansion of Arabis alpina linked with retrotransposition and reduced symmetric DNA methylation.</title>
        <authorList>
            <person name="Willing E.M."/>
            <person name="Rawat V."/>
            <person name="Mandakova T."/>
            <person name="Maumus F."/>
            <person name="James G.V."/>
            <person name="Nordstroem K.J."/>
            <person name="Becker C."/>
            <person name="Warthmann N."/>
            <person name="Chica C."/>
            <person name="Szarzynska B."/>
            <person name="Zytnicki M."/>
            <person name="Albani M.C."/>
            <person name="Kiefer C."/>
            <person name="Bergonzi S."/>
            <person name="Castaings L."/>
            <person name="Mateos J.L."/>
            <person name="Berns M.C."/>
            <person name="Bujdoso N."/>
            <person name="Piofczyk T."/>
            <person name="de Lorenzo L."/>
            <person name="Barrero-Sicilia C."/>
            <person name="Mateos I."/>
            <person name="Piednoel M."/>
            <person name="Hagmann J."/>
            <person name="Chen-Min-Tao R."/>
            <person name="Iglesias-Fernandez R."/>
            <person name="Schuster S.C."/>
            <person name="Alonso-Blanco C."/>
            <person name="Roudier F."/>
            <person name="Carbonero P."/>
            <person name="Paz-Ares J."/>
            <person name="Davis S.J."/>
            <person name="Pecinka A."/>
            <person name="Quesneville H."/>
            <person name="Colot V."/>
            <person name="Lysak M.A."/>
            <person name="Weigel D."/>
            <person name="Coupland G."/>
            <person name="Schneeberger K."/>
        </authorList>
    </citation>
    <scope>NUCLEOTIDE SEQUENCE [LARGE SCALE GENOMIC DNA]</scope>
    <source>
        <strain evidence="3">cv. Pajares</strain>
    </source>
</reference>
<dbReference type="AlphaFoldDB" id="A0A087GIG8"/>
<accession>A0A087GIG8</accession>
<feature type="signal peptide" evidence="1">
    <location>
        <begin position="1"/>
        <end position="26"/>
    </location>
</feature>
<dbReference type="Gramene" id="KFK29670">
    <property type="protein sequence ID" value="KFK29670"/>
    <property type="gene ID" value="AALP_AA7G163400"/>
</dbReference>
<gene>
    <name evidence="2" type="ordered locus">AALP_Aa7g163400</name>
</gene>
<evidence type="ECO:0000313" key="2">
    <source>
        <dbReference type="EMBL" id="KFK29670.1"/>
    </source>
</evidence>
<dbReference type="EMBL" id="CM002875">
    <property type="protein sequence ID" value="KFK29670.1"/>
    <property type="molecule type" value="Genomic_DNA"/>
</dbReference>
<name>A0A087GIG8_ARAAL</name>
<organism evidence="2 3">
    <name type="scientific">Arabis alpina</name>
    <name type="common">Alpine rock-cress</name>
    <dbReference type="NCBI Taxonomy" id="50452"/>
    <lineage>
        <taxon>Eukaryota</taxon>
        <taxon>Viridiplantae</taxon>
        <taxon>Streptophyta</taxon>
        <taxon>Embryophyta</taxon>
        <taxon>Tracheophyta</taxon>
        <taxon>Spermatophyta</taxon>
        <taxon>Magnoliopsida</taxon>
        <taxon>eudicotyledons</taxon>
        <taxon>Gunneridae</taxon>
        <taxon>Pentapetalae</taxon>
        <taxon>rosids</taxon>
        <taxon>malvids</taxon>
        <taxon>Brassicales</taxon>
        <taxon>Brassicaceae</taxon>
        <taxon>Arabideae</taxon>
        <taxon>Arabis</taxon>
    </lineage>
</organism>
<dbReference type="Proteomes" id="UP000029120">
    <property type="component" value="Chromosome 7"/>
</dbReference>
<evidence type="ECO:0000313" key="3">
    <source>
        <dbReference type="Proteomes" id="UP000029120"/>
    </source>
</evidence>
<protein>
    <submittedName>
        <fullName evidence="2">Uncharacterized protein</fullName>
    </submittedName>
</protein>
<dbReference type="PROSITE" id="PS51257">
    <property type="entry name" value="PROKAR_LIPOPROTEIN"/>
    <property type="match status" value="1"/>
</dbReference>
<feature type="chain" id="PRO_5001822093" evidence="1">
    <location>
        <begin position="27"/>
        <end position="74"/>
    </location>
</feature>
<keyword evidence="1" id="KW-0732">Signal</keyword>
<keyword evidence="3" id="KW-1185">Reference proteome</keyword>
<proteinExistence type="predicted"/>
<evidence type="ECO:0000256" key="1">
    <source>
        <dbReference type="SAM" id="SignalP"/>
    </source>
</evidence>